<sequence>MRIVSGEFKGRRITAPKKLPVRPTTDMAKEALFNILNNLYYLDDISVLDLFSGTGNISYEFASRGTKDIVSVDQDYGCIKFINETAISFGMTIRTIKSDVFKFLEKSTQKATIIFADPPYEFSLEYFTRIPELVFKNNLLEEGGVLVVEHSKHTDLSKVENFSYSKSYGGNMFSFFNAESSDEEE</sequence>
<dbReference type="PANTHER" id="PTHR43542">
    <property type="entry name" value="METHYLTRANSFERASE"/>
    <property type="match status" value="1"/>
</dbReference>
<dbReference type="Proteomes" id="UP000625976">
    <property type="component" value="Unassembled WGS sequence"/>
</dbReference>
<dbReference type="PANTHER" id="PTHR43542:SF1">
    <property type="entry name" value="METHYLTRANSFERASE"/>
    <property type="match status" value="1"/>
</dbReference>
<dbReference type="Pfam" id="PF03602">
    <property type="entry name" value="Cons_hypoth95"/>
    <property type="match status" value="1"/>
</dbReference>
<reference evidence="3" key="1">
    <citation type="journal article" date="2014" name="Int. J. Syst. Evol. Microbiol.">
        <title>Complete genome sequence of Corynebacterium casei LMG S-19264T (=DSM 44701T), isolated from a smear-ripened cheese.</title>
        <authorList>
            <consortium name="US DOE Joint Genome Institute (JGI-PGF)"/>
            <person name="Walter F."/>
            <person name="Albersmeier A."/>
            <person name="Kalinowski J."/>
            <person name="Ruckert C."/>
        </authorList>
    </citation>
    <scope>NUCLEOTIDE SEQUENCE</scope>
    <source>
        <strain evidence="3">CGMCC 1.12751</strain>
    </source>
</reference>
<proteinExistence type="predicted"/>
<gene>
    <name evidence="3" type="ORF">GCM10010976_21420</name>
</gene>
<dbReference type="AlphaFoldDB" id="A0A917LQT9"/>
<dbReference type="GO" id="GO:0031167">
    <property type="term" value="P:rRNA methylation"/>
    <property type="evidence" value="ECO:0007669"/>
    <property type="project" value="InterPro"/>
</dbReference>
<dbReference type="InterPro" id="IPR004398">
    <property type="entry name" value="RNA_MeTrfase_RsmD"/>
</dbReference>
<dbReference type="Gene3D" id="3.40.50.150">
    <property type="entry name" value="Vaccinia Virus protein VP39"/>
    <property type="match status" value="1"/>
</dbReference>
<dbReference type="SUPFAM" id="SSF53335">
    <property type="entry name" value="S-adenosyl-L-methionine-dependent methyltransferases"/>
    <property type="match status" value="1"/>
</dbReference>
<dbReference type="InterPro" id="IPR029063">
    <property type="entry name" value="SAM-dependent_MTases_sf"/>
</dbReference>
<dbReference type="PROSITE" id="PS00092">
    <property type="entry name" value="N6_MTASE"/>
    <property type="match status" value="1"/>
</dbReference>
<comment type="caution">
    <text evidence="3">The sequence shown here is derived from an EMBL/GenBank/DDBJ whole genome shotgun (WGS) entry which is preliminary data.</text>
</comment>
<dbReference type="RefSeq" id="WP_188464601.1">
    <property type="nucleotide sequence ID" value="NZ_BMFQ01000002.1"/>
</dbReference>
<dbReference type="GO" id="GO:0003676">
    <property type="term" value="F:nucleic acid binding"/>
    <property type="evidence" value="ECO:0007669"/>
    <property type="project" value="InterPro"/>
</dbReference>
<dbReference type="InterPro" id="IPR002052">
    <property type="entry name" value="DNA_methylase_N6_adenine_CS"/>
</dbReference>
<protein>
    <submittedName>
        <fullName evidence="3">Methyltransferase</fullName>
    </submittedName>
</protein>
<dbReference type="EMBL" id="BMFQ01000002">
    <property type="protein sequence ID" value="GGG49826.1"/>
    <property type="molecule type" value="Genomic_DNA"/>
</dbReference>
<keyword evidence="2" id="KW-0808">Transferase</keyword>
<evidence type="ECO:0000313" key="3">
    <source>
        <dbReference type="EMBL" id="GGG49826.1"/>
    </source>
</evidence>
<evidence type="ECO:0000256" key="1">
    <source>
        <dbReference type="ARBA" id="ARBA00022603"/>
    </source>
</evidence>
<evidence type="ECO:0000256" key="2">
    <source>
        <dbReference type="ARBA" id="ARBA00022679"/>
    </source>
</evidence>
<accession>A0A917LQT9</accession>
<organism evidence="3 4">
    <name type="scientific">Bizionia arctica</name>
    <dbReference type="NCBI Taxonomy" id="1495645"/>
    <lineage>
        <taxon>Bacteria</taxon>
        <taxon>Pseudomonadati</taxon>
        <taxon>Bacteroidota</taxon>
        <taxon>Flavobacteriia</taxon>
        <taxon>Flavobacteriales</taxon>
        <taxon>Flavobacteriaceae</taxon>
        <taxon>Bizionia</taxon>
    </lineage>
</organism>
<reference evidence="3" key="2">
    <citation type="submission" date="2020-09" db="EMBL/GenBank/DDBJ databases">
        <authorList>
            <person name="Sun Q."/>
            <person name="Zhou Y."/>
        </authorList>
    </citation>
    <scope>NUCLEOTIDE SEQUENCE</scope>
    <source>
        <strain evidence="3">CGMCC 1.12751</strain>
    </source>
</reference>
<dbReference type="GO" id="GO:0008168">
    <property type="term" value="F:methyltransferase activity"/>
    <property type="evidence" value="ECO:0007669"/>
    <property type="project" value="UniProtKB-KW"/>
</dbReference>
<evidence type="ECO:0000313" key="4">
    <source>
        <dbReference type="Proteomes" id="UP000625976"/>
    </source>
</evidence>
<keyword evidence="1 3" id="KW-0489">Methyltransferase</keyword>
<keyword evidence="4" id="KW-1185">Reference proteome</keyword>
<name>A0A917LQT9_9FLAO</name>
<dbReference type="CDD" id="cd02440">
    <property type="entry name" value="AdoMet_MTases"/>
    <property type="match status" value="1"/>
</dbReference>
<dbReference type="PIRSF" id="PIRSF004553">
    <property type="entry name" value="CHP00095"/>
    <property type="match status" value="1"/>
</dbReference>